<keyword evidence="4" id="KW-1185">Reference proteome</keyword>
<keyword evidence="1" id="KW-0175">Coiled coil</keyword>
<dbReference type="PANTHER" id="PTHR37841">
    <property type="entry name" value="GLR2918 PROTEIN"/>
    <property type="match status" value="1"/>
</dbReference>
<dbReference type="RefSeq" id="WP_068452254.1">
    <property type="nucleotide sequence ID" value="NZ_CANKUV010000027.1"/>
</dbReference>
<dbReference type="AlphaFoldDB" id="A0A176T0Z6"/>
<protein>
    <recommendedName>
        <fullName evidence="5">WG repeat-containing protein</fullName>
    </recommendedName>
</protein>
<name>A0A176T0Z6_9FLAO</name>
<dbReference type="EMBL" id="LVWE01000080">
    <property type="protein sequence ID" value="OAD41341.1"/>
    <property type="molecule type" value="Genomic_DNA"/>
</dbReference>
<evidence type="ECO:0000256" key="2">
    <source>
        <dbReference type="SAM" id="MobiDB-lite"/>
    </source>
</evidence>
<evidence type="ECO:0000256" key="1">
    <source>
        <dbReference type="SAM" id="Coils"/>
    </source>
</evidence>
<dbReference type="PANTHER" id="PTHR37841:SF1">
    <property type="entry name" value="DUF3298 DOMAIN-CONTAINING PROTEIN"/>
    <property type="match status" value="1"/>
</dbReference>
<feature type="compositionally biased region" description="Polar residues" evidence="2">
    <location>
        <begin position="174"/>
        <end position="192"/>
    </location>
</feature>
<accession>A0A176T0Z6</accession>
<evidence type="ECO:0008006" key="5">
    <source>
        <dbReference type="Google" id="ProtNLM"/>
    </source>
</evidence>
<dbReference type="OrthoDB" id="623514at2"/>
<evidence type="ECO:0000313" key="3">
    <source>
        <dbReference type="EMBL" id="OAD41341.1"/>
    </source>
</evidence>
<dbReference type="STRING" id="1333662.LPB303_15520"/>
<evidence type="ECO:0000313" key="4">
    <source>
        <dbReference type="Proteomes" id="UP000076923"/>
    </source>
</evidence>
<gene>
    <name evidence="3" type="ORF">LPB303_15520</name>
</gene>
<reference evidence="3 4" key="1">
    <citation type="submission" date="2016-02" db="EMBL/GenBank/DDBJ databases">
        <title>Draft genome sequence of Polaribacter atrinae KACC17473.</title>
        <authorList>
            <person name="Shin S.-K."/>
            <person name="Yi H."/>
        </authorList>
    </citation>
    <scope>NUCLEOTIDE SEQUENCE [LARGE SCALE GENOMIC DNA]</scope>
    <source>
        <strain evidence="3 4">KACC 17473</strain>
    </source>
</reference>
<dbReference type="InterPro" id="IPR032774">
    <property type="entry name" value="WG_beta_rep"/>
</dbReference>
<feature type="compositionally biased region" description="Basic and acidic residues" evidence="2">
    <location>
        <begin position="164"/>
        <end position="173"/>
    </location>
</feature>
<dbReference type="Proteomes" id="UP000076923">
    <property type="component" value="Unassembled WGS sequence"/>
</dbReference>
<comment type="caution">
    <text evidence="3">The sequence shown here is derived from an EMBL/GenBank/DDBJ whole genome shotgun (WGS) entry which is preliminary data.</text>
</comment>
<feature type="region of interest" description="Disordered" evidence="2">
    <location>
        <begin position="163"/>
        <end position="192"/>
    </location>
</feature>
<organism evidence="3 4">
    <name type="scientific">Polaribacter atrinae</name>
    <dbReference type="NCBI Taxonomy" id="1333662"/>
    <lineage>
        <taxon>Bacteria</taxon>
        <taxon>Pseudomonadati</taxon>
        <taxon>Bacteroidota</taxon>
        <taxon>Flavobacteriia</taxon>
        <taxon>Flavobacteriales</taxon>
        <taxon>Flavobacteriaceae</taxon>
    </lineage>
</organism>
<dbReference type="Pfam" id="PF14903">
    <property type="entry name" value="WG_beta_rep"/>
    <property type="match status" value="7"/>
</dbReference>
<sequence>MKAYLTIIIVFFSLSTFSQETKCECYSKSGVKEKTGIGGWTSIIGTNSEGEQLQYHFYAAYFPPQELCIPRDNFWWQDVNAAILKAIKSHPIYKSSQIALATDDPDATPKATNIAGQAFITQEKVYEIERLPGTIVSVDAYIQEHFASKLSLCGDINNKIDFNSPKEKNEEKALNNQGSYDTPVSKNNQSKNAQDFIGSQNEQFAKQQALNQQLANDLTQTFNQISNSWAEERDFQSKISSLTNIKSVNASSIVNEARSKAQQINNEYATRKQDALNQGVSATQNLVNSAQNEEQAIAGGILGAGLTALSQSNLEKERKKAQEKLENEKQQILNKLSQKIIDKFEPIKIQHKQAAIYALKKENEDYHLAQYEYAKCMTENAFKIVVDDYSCEKPQNSKPATKTKKPISGQDYFNAYKRKQKNSFELVRDKAPYFLELAIDAEPNKAEWLYEKTLVQGLDIYERASILKRVVAIDKSGQYKNDFDDVLKTIAELKLKEQQIINITLSKHKDYNWTEHDNLMRVYIDYQYEFAKPRHIVINKNGTKVLDFGNKYDFNNDNFRESEISKQYNNGRLRFRQSLNGTNLYGFLNTKGEIQTTPTYLNATHFSEGLSAVQDYTNQKWGFIDEFGKIVIDFKYAEAKAFSQGLAFVKKIKREKEGKYINPVTRQEVKVYVTEAVYINNKEDIIIEGSFDTGESFKNGYARVTRYTRNDSFMGGGNDKTYYIDKEGNEASEEESNLVDAFNSNNGYSTIKDGNYYAIVDSNGKITSKLKFHNKPIFNEGIAVVSTSTAWRAVFGTYTKYGYIDYTGKTIAKIKYTKAQPFENGKALVELNDEVFYIDKNGSRIIEDKDSNTEIEELSNIESVEDLEKILKEKYDEVTQSGNGFRIKKDERYGFINNDGKTTIPVDYKTLGLFYNGLAVFNDKSNGTFKKYGYINENGEIIVSEKYQECGNFSEGIAVVAKVSVLGRKVGYIDTNGNKITPLKYYTGTPFENGKAQVNDGNYFKPNIYYIDKEGNKISN</sequence>
<proteinExistence type="predicted"/>
<feature type="coiled-coil region" evidence="1">
    <location>
        <begin position="311"/>
        <end position="342"/>
    </location>
</feature>